<dbReference type="Pfam" id="PF01315">
    <property type="entry name" value="Ald_Xan_dh_C"/>
    <property type="match status" value="1"/>
</dbReference>
<dbReference type="InterPro" id="IPR016208">
    <property type="entry name" value="Ald_Oxase/xanthine_DH-like"/>
</dbReference>
<accession>A0A1H5PPI7</accession>
<dbReference type="InterPro" id="IPR036856">
    <property type="entry name" value="Ald_Oxase/Xan_DH_a/b_sf"/>
</dbReference>
<dbReference type="SMART" id="SM01008">
    <property type="entry name" value="Ald_Xan_dh_C"/>
    <property type="match status" value="1"/>
</dbReference>
<evidence type="ECO:0000313" key="3">
    <source>
        <dbReference type="Proteomes" id="UP000181980"/>
    </source>
</evidence>
<dbReference type="PANTHER" id="PTHR11908:SF157">
    <property type="entry name" value="XANTHINE DEHYDROGENASE SUBUNIT D-RELATED"/>
    <property type="match status" value="1"/>
</dbReference>
<organism evidence="2 3">
    <name type="scientific">Jiangella alba</name>
    <dbReference type="NCBI Taxonomy" id="561176"/>
    <lineage>
        <taxon>Bacteria</taxon>
        <taxon>Bacillati</taxon>
        <taxon>Actinomycetota</taxon>
        <taxon>Actinomycetes</taxon>
        <taxon>Jiangellales</taxon>
        <taxon>Jiangellaceae</taxon>
        <taxon>Jiangella</taxon>
    </lineage>
</organism>
<dbReference type="OrthoDB" id="9758509at2"/>
<evidence type="ECO:0000259" key="1">
    <source>
        <dbReference type="SMART" id="SM01008"/>
    </source>
</evidence>
<name>A0A1H5PPI7_9ACTN</name>
<reference evidence="3" key="1">
    <citation type="submission" date="2016-10" db="EMBL/GenBank/DDBJ databases">
        <authorList>
            <person name="Varghese N."/>
            <person name="Submissions S."/>
        </authorList>
    </citation>
    <scope>NUCLEOTIDE SEQUENCE [LARGE SCALE GENOMIC DNA]</scope>
    <source>
        <strain evidence="3">DSM 45237</strain>
    </source>
</reference>
<dbReference type="Gene3D" id="3.90.1170.50">
    <property type="entry name" value="Aldehyde oxidase/xanthine dehydrogenase, a/b hammerhead"/>
    <property type="match status" value="1"/>
</dbReference>
<dbReference type="InterPro" id="IPR000674">
    <property type="entry name" value="Ald_Oxase/Xan_DH_a/b"/>
</dbReference>
<sequence length="759" mass="80324">MGETVVGRSVRRPDLLEKVTGAAEYCVDVTMPGMAHAKVVRSDRAHARITGIDVAAALASPGVVGVVTADDISALYARFGHIVSDHWILATGKVRYYGEPVAVVVAETVAAAADAVELVRVSYEDLPSVMDVDAALADGAPLVHERSYDATGDESFKNLSHVDDSAEEALSNVAHEVSIGWGDVDAAFAEAAVVVENTVHFPMLYAYAMEPYNAVASYHEGALTVVSTAQHPYMVRDDLARVFSLPLSRVRVTSPYLGGGYGSKSYTKVEPLASVASWATGRPVKLTLTVEEAIYTTRVDSARVWVKSGFAADGTILAREFDILMDSGAYADNSPLVMAKSVNRCFGPYRVPNLRAHGRSVYTTTSPASSYRGFGAPQGNLAGETNLDQAAERLGISGADIRRRNLARKGEQILPGKRGIDADIPADLEMVVESLERDRKDVAHYGIGFGCSVSDAGAYPISTAQVRIQTDGSVLVLSGSTEMGQGSRSLLAQVAAEELGVDLAVVTVVQSDTSVTPYERTTGASRTTTLVGLALQRACADARSRLRDMAAELFSCAPEDVSDLPGAVAGPDGRELDFGAVVRQWFGGSAGEVTGVGLLRRDGATQQMPPFWEVGMVGVAVEIDPETGVVAVDQLVTVADVGFAINPRAVEGQDLGAATQGLGIALHEELVYDGAQLANANVVDYRVPRVQDLPRKIDLMIAERRDGVGPYGAKGAGEGTLNPIGGAVASAVARATGRWPDRLPLTPERVWRLINGRTQ</sequence>
<dbReference type="GO" id="GO:0016491">
    <property type="term" value="F:oxidoreductase activity"/>
    <property type="evidence" value="ECO:0007669"/>
    <property type="project" value="InterPro"/>
</dbReference>
<dbReference type="EMBL" id="FNUC01000004">
    <property type="protein sequence ID" value="SEF15675.1"/>
    <property type="molecule type" value="Genomic_DNA"/>
</dbReference>
<dbReference type="AlphaFoldDB" id="A0A1H5PPI7"/>
<keyword evidence="3" id="KW-1185">Reference proteome</keyword>
<dbReference type="SUPFAM" id="SSF56003">
    <property type="entry name" value="Molybdenum cofactor-binding domain"/>
    <property type="match status" value="1"/>
</dbReference>
<protein>
    <submittedName>
        <fullName evidence="2">CO or xanthine dehydrogenase, Mo-binding subunit</fullName>
    </submittedName>
</protein>
<dbReference type="Gene3D" id="3.30.365.10">
    <property type="entry name" value="Aldehyde oxidase/xanthine dehydrogenase, molybdopterin binding domain"/>
    <property type="match status" value="4"/>
</dbReference>
<evidence type="ECO:0000313" key="2">
    <source>
        <dbReference type="EMBL" id="SEF15675.1"/>
    </source>
</evidence>
<dbReference type="SUPFAM" id="SSF54665">
    <property type="entry name" value="CO dehydrogenase molybdoprotein N-domain-like"/>
    <property type="match status" value="1"/>
</dbReference>
<proteinExistence type="predicted"/>
<dbReference type="InterPro" id="IPR037165">
    <property type="entry name" value="AldOxase/xan_DH_Mopterin-bd_sf"/>
</dbReference>
<dbReference type="Pfam" id="PF20256">
    <property type="entry name" value="MoCoBD_2"/>
    <property type="match status" value="1"/>
</dbReference>
<dbReference type="STRING" id="561176.SAMN04488561_5040"/>
<dbReference type="InterPro" id="IPR046867">
    <property type="entry name" value="AldOxase/xan_DH_MoCoBD2"/>
</dbReference>
<feature type="domain" description="Aldehyde oxidase/xanthine dehydrogenase a/b hammerhead" evidence="1">
    <location>
        <begin position="20"/>
        <end position="127"/>
    </location>
</feature>
<dbReference type="RefSeq" id="WP_069109139.1">
    <property type="nucleotide sequence ID" value="NZ_FNUC01000004.1"/>
</dbReference>
<dbReference type="InterPro" id="IPR008274">
    <property type="entry name" value="AldOxase/xan_DH_MoCoBD1"/>
</dbReference>
<dbReference type="Pfam" id="PF02738">
    <property type="entry name" value="MoCoBD_1"/>
    <property type="match status" value="1"/>
</dbReference>
<dbReference type="PANTHER" id="PTHR11908">
    <property type="entry name" value="XANTHINE DEHYDROGENASE"/>
    <property type="match status" value="1"/>
</dbReference>
<dbReference type="GO" id="GO:0005506">
    <property type="term" value="F:iron ion binding"/>
    <property type="evidence" value="ECO:0007669"/>
    <property type="project" value="InterPro"/>
</dbReference>
<gene>
    <name evidence="2" type="ORF">SAMN04488561_5040</name>
</gene>
<dbReference type="Proteomes" id="UP000181980">
    <property type="component" value="Unassembled WGS sequence"/>
</dbReference>